<keyword evidence="4" id="KW-1185">Reference proteome</keyword>
<dbReference type="RefSeq" id="WP_055103789.1">
    <property type="nucleotide sequence ID" value="NZ_LLWH01000187.1"/>
</dbReference>
<reference evidence="3 4" key="1">
    <citation type="submission" date="2015-10" db="EMBL/GenBank/DDBJ databases">
        <title>Pseudomonas helleri sp. nov. and Pseudomonas weihenstephanensis sp. nov., isolated from raw cows milk.</title>
        <authorList>
            <person name="Von Neubeck M."/>
            <person name="Huptas C."/>
            <person name="Wenning M."/>
            <person name="Scherer S."/>
        </authorList>
    </citation>
    <scope>NUCLEOTIDE SEQUENCE [LARGE SCALE GENOMIC DNA]</scope>
    <source>
        <strain evidence="3 4">BSTT44</strain>
    </source>
</reference>
<keyword evidence="2" id="KW-1133">Transmembrane helix</keyword>
<dbReference type="EMBL" id="LLWH01000187">
    <property type="protein sequence ID" value="KQB52710.1"/>
    <property type="molecule type" value="Genomic_DNA"/>
</dbReference>
<protein>
    <submittedName>
        <fullName evidence="3">Uncharacterized protein</fullName>
    </submittedName>
</protein>
<gene>
    <name evidence="3" type="ORF">AQS70_03155</name>
</gene>
<feature type="transmembrane region" description="Helical" evidence="2">
    <location>
        <begin position="20"/>
        <end position="41"/>
    </location>
</feature>
<dbReference type="STRING" id="1563157.AQS70_03155"/>
<keyword evidence="2" id="KW-0812">Transmembrane</keyword>
<dbReference type="Proteomes" id="UP000050342">
    <property type="component" value="Unassembled WGS sequence"/>
</dbReference>
<sequence length="158" mass="17289">MKPELYEVWGDTVDARHLVYAIVIGAIVSLSAFFTAQHFLLQWVDSAQMARAYAMLVGIVGCLVGGAISATLFKPKRHVVEHEADPAWRSQVLVDLQNEFGDLGRLADLPPETIKELKDMDLYDLFVEYEQGLESAAKAEPVSQTQPATGLVGNGGRS</sequence>
<feature type="region of interest" description="Disordered" evidence="1">
    <location>
        <begin position="137"/>
        <end position="158"/>
    </location>
</feature>
<evidence type="ECO:0000313" key="3">
    <source>
        <dbReference type="EMBL" id="KQB52710.1"/>
    </source>
</evidence>
<feature type="transmembrane region" description="Helical" evidence="2">
    <location>
        <begin position="53"/>
        <end position="73"/>
    </location>
</feature>
<dbReference type="AlphaFoldDB" id="A0A0Q0SZY5"/>
<dbReference type="OrthoDB" id="4808534at2"/>
<organism evidence="3 4">
    <name type="scientific">Pseudomonas endophytica</name>
    <dbReference type="NCBI Taxonomy" id="1563157"/>
    <lineage>
        <taxon>Bacteria</taxon>
        <taxon>Pseudomonadati</taxon>
        <taxon>Pseudomonadota</taxon>
        <taxon>Gammaproteobacteria</taxon>
        <taxon>Pseudomonadales</taxon>
        <taxon>Pseudomonadaceae</taxon>
        <taxon>Pseudomonas</taxon>
    </lineage>
</organism>
<name>A0A0Q0SZY5_9PSED</name>
<evidence type="ECO:0000313" key="4">
    <source>
        <dbReference type="Proteomes" id="UP000050342"/>
    </source>
</evidence>
<comment type="caution">
    <text evidence="3">The sequence shown here is derived from an EMBL/GenBank/DDBJ whole genome shotgun (WGS) entry which is preliminary data.</text>
</comment>
<accession>A0A0Q0SZY5</accession>
<evidence type="ECO:0000256" key="1">
    <source>
        <dbReference type="SAM" id="MobiDB-lite"/>
    </source>
</evidence>
<keyword evidence="2" id="KW-0472">Membrane</keyword>
<proteinExistence type="predicted"/>
<evidence type="ECO:0000256" key="2">
    <source>
        <dbReference type="SAM" id="Phobius"/>
    </source>
</evidence>